<evidence type="ECO:0000259" key="11">
    <source>
        <dbReference type="PROSITE" id="PS50939"/>
    </source>
</evidence>
<evidence type="ECO:0000256" key="6">
    <source>
        <dbReference type="ARBA" id="ARBA00023136"/>
    </source>
</evidence>
<feature type="compositionally biased region" description="Low complexity" evidence="8">
    <location>
        <begin position="431"/>
        <end position="450"/>
    </location>
</feature>
<dbReference type="Gene3D" id="1.20.120.1770">
    <property type="match status" value="1"/>
</dbReference>
<dbReference type="AlphaFoldDB" id="A0AAV2CCD4"/>
<feature type="transmembrane region" description="Helical" evidence="9">
    <location>
        <begin position="267"/>
        <end position="291"/>
    </location>
</feature>
<feature type="compositionally biased region" description="Polar residues" evidence="8">
    <location>
        <begin position="409"/>
        <end position="430"/>
    </location>
</feature>
<dbReference type="InterPro" id="IPR006593">
    <property type="entry name" value="Cyt_b561/ferric_Rdtase_TM"/>
</dbReference>
<evidence type="ECO:0000256" key="2">
    <source>
        <dbReference type="ARBA" id="ARBA00022448"/>
    </source>
</evidence>
<feature type="chain" id="PRO_5043472111" description="Cytochrome b561 domain-containing protein" evidence="10">
    <location>
        <begin position="27"/>
        <end position="450"/>
    </location>
</feature>
<feature type="binding site" description="axial binding residue" evidence="7">
    <location>
        <position position="339"/>
    </location>
    <ligand>
        <name>heme b</name>
        <dbReference type="ChEBI" id="CHEBI:60344"/>
        <label>1</label>
    </ligand>
    <ligandPart>
        <name>Fe</name>
        <dbReference type="ChEBI" id="CHEBI:18248"/>
    </ligandPart>
</feature>
<name>A0AAV2CCD4_9ROSI</name>
<dbReference type="PIRSF" id="PIRSF037471">
    <property type="entry name" value="UCP037471"/>
    <property type="match status" value="1"/>
</dbReference>
<dbReference type="GO" id="GO:0046872">
    <property type="term" value="F:metal ion binding"/>
    <property type="evidence" value="ECO:0007669"/>
    <property type="project" value="UniProtKB-KW"/>
</dbReference>
<keyword evidence="3 9" id="KW-0812">Transmembrane</keyword>
<keyword evidence="7" id="KW-0479">Metal-binding</keyword>
<feature type="transmembrane region" description="Helical" evidence="9">
    <location>
        <begin position="341"/>
        <end position="363"/>
    </location>
</feature>
<dbReference type="CDD" id="cd08760">
    <property type="entry name" value="Cyt_b561_FRRS1_like"/>
    <property type="match status" value="1"/>
</dbReference>
<keyword evidence="2" id="KW-0813">Transport</keyword>
<evidence type="ECO:0000313" key="13">
    <source>
        <dbReference type="Proteomes" id="UP001497516"/>
    </source>
</evidence>
<dbReference type="Proteomes" id="UP001497516">
    <property type="component" value="Chromosome 1"/>
</dbReference>
<reference evidence="12 13" key="1">
    <citation type="submission" date="2024-04" db="EMBL/GenBank/DDBJ databases">
        <authorList>
            <person name="Fracassetti M."/>
        </authorList>
    </citation>
    <scope>NUCLEOTIDE SEQUENCE [LARGE SCALE GENOMIC DNA]</scope>
</reference>
<evidence type="ECO:0000256" key="5">
    <source>
        <dbReference type="ARBA" id="ARBA00022989"/>
    </source>
</evidence>
<keyword evidence="4" id="KW-0249">Electron transport</keyword>
<keyword evidence="10" id="KW-0732">Signal</keyword>
<evidence type="ECO:0000256" key="8">
    <source>
        <dbReference type="SAM" id="MobiDB-lite"/>
    </source>
</evidence>
<dbReference type="SMART" id="SM00665">
    <property type="entry name" value="B561"/>
    <property type="match status" value="1"/>
</dbReference>
<protein>
    <recommendedName>
        <fullName evidence="11">Cytochrome b561 domain-containing protein</fullName>
    </recommendedName>
</protein>
<sequence>MCSTITTTTSLLLLISLSKLLTAAVAHFQPCTDDFLKLTEPRNLSNCKPLHTLRAEFAWQIRDSTTPNSPTSPPTSIIDIAFGTRLTEGLVWLAWGVNPGKMAKMVGTRALIGIVQTNGSLAVAAYNVTRQAKMFCGLNPSVEPDPLVGFRDPRFEYRQDYDYYVIHATVAVVKKGEQLRLNHVWQLGYDAVGMSPRMHPTTLQHFDSTETLNLVTSQSTDFGHLQRHLRMVHGVLSIIGWGTLLPAGAIMVRYLRYPFQVQEHWWFYPHLTCQVVGYSLGTAGWILGLYLGKASNRYIFKTHRLYSIFIFTFATLQMLAIKLRPLSTDRYKRYWNMYHHFMGYGLLSVIVINIFQGIGILRPAYSWKWAYVGILAALGIVVLALETYTWIKFFRPDPHKNTHAAADDSMNNPHPSDDNIVNRNSSQKPDSSAVGPSPSSALSPAGSNIL</sequence>
<feature type="transmembrane region" description="Helical" evidence="9">
    <location>
        <begin position="231"/>
        <end position="255"/>
    </location>
</feature>
<feature type="transmembrane region" description="Helical" evidence="9">
    <location>
        <begin position="303"/>
        <end position="321"/>
    </location>
</feature>
<feature type="binding site" description="axial binding residue" evidence="7">
    <location>
        <position position="233"/>
    </location>
    <ligand>
        <name>heme b</name>
        <dbReference type="ChEBI" id="CHEBI:60344"/>
        <label>1</label>
    </ligand>
    <ligandPart>
        <name>Fe</name>
        <dbReference type="ChEBI" id="CHEBI:18248"/>
    </ligandPart>
</feature>
<dbReference type="InterPro" id="IPR017214">
    <property type="entry name" value="UCP037471"/>
</dbReference>
<feature type="transmembrane region" description="Helical" evidence="9">
    <location>
        <begin position="369"/>
        <end position="391"/>
    </location>
</feature>
<evidence type="ECO:0000256" key="10">
    <source>
        <dbReference type="SAM" id="SignalP"/>
    </source>
</evidence>
<keyword evidence="5 9" id="KW-1133">Transmembrane helix</keyword>
<evidence type="ECO:0000256" key="7">
    <source>
        <dbReference type="PIRSR" id="PIRSR037471-1"/>
    </source>
</evidence>
<dbReference type="PANTHER" id="PTHR23130:SF175">
    <property type="entry name" value="CYTOCHROME B561 AND DOMON DOMAIN-CONTAINING PROTEIN"/>
    <property type="match status" value="1"/>
</dbReference>
<evidence type="ECO:0000313" key="12">
    <source>
        <dbReference type="EMBL" id="CAL1354160.1"/>
    </source>
</evidence>
<dbReference type="EMBL" id="OZ034813">
    <property type="protein sequence ID" value="CAL1354160.1"/>
    <property type="molecule type" value="Genomic_DNA"/>
</dbReference>
<dbReference type="GO" id="GO:0016020">
    <property type="term" value="C:membrane"/>
    <property type="evidence" value="ECO:0007669"/>
    <property type="project" value="UniProtKB-SubCell"/>
</dbReference>
<evidence type="ECO:0000256" key="9">
    <source>
        <dbReference type="SAM" id="Phobius"/>
    </source>
</evidence>
<keyword evidence="7" id="KW-0408">Iron</keyword>
<feature type="signal peptide" evidence="10">
    <location>
        <begin position="1"/>
        <end position="26"/>
    </location>
</feature>
<gene>
    <name evidence="12" type="ORF">LTRI10_LOCUS2001</name>
</gene>
<dbReference type="PANTHER" id="PTHR23130">
    <property type="entry name" value="CYTOCHROME B561 AND DOMON DOMAIN-CONTAINING PROTEIN"/>
    <property type="match status" value="1"/>
</dbReference>
<feature type="domain" description="Cytochrome b561" evidence="11">
    <location>
        <begin position="195"/>
        <end position="394"/>
    </location>
</feature>
<keyword evidence="13" id="KW-1185">Reference proteome</keyword>
<accession>A0AAV2CCD4</accession>
<feature type="binding site" description="axial binding residue" evidence="7">
    <location>
        <position position="270"/>
    </location>
    <ligand>
        <name>heme b</name>
        <dbReference type="ChEBI" id="CHEBI:60344"/>
        <label>1</label>
    </ligand>
    <ligandPart>
        <name>Fe</name>
        <dbReference type="ChEBI" id="CHEBI:18248"/>
    </ligandPart>
</feature>
<dbReference type="PROSITE" id="PS50939">
    <property type="entry name" value="CYTOCHROME_B561"/>
    <property type="match status" value="1"/>
</dbReference>
<evidence type="ECO:0000256" key="1">
    <source>
        <dbReference type="ARBA" id="ARBA00004370"/>
    </source>
</evidence>
<feature type="region of interest" description="Disordered" evidence="8">
    <location>
        <begin position="403"/>
        <end position="450"/>
    </location>
</feature>
<organism evidence="12 13">
    <name type="scientific">Linum trigynum</name>
    <dbReference type="NCBI Taxonomy" id="586398"/>
    <lineage>
        <taxon>Eukaryota</taxon>
        <taxon>Viridiplantae</taxon>
        <taxon>Streptophyta</taxon>
        <taxon>Embryophyta</taxon>
        <taxon>Tracheophyta</taxon>
        <taxon>Spermatophyta</taxon>
        <taxon>Magnoliopsida</taxon>
        <taxon>eudicotyledons</taxon>
        <taxon>Gunneridae</taxon>
        <taxon>Pentapetalae</taxon>
        <taxon>rosids</taxon>
        <taxon>fabids</taxon>
        <taxon>Malpighiales</taxon>
        <taxon>Linaceae</taxon>
        <taxon>Linum</taxon>
    </lineage>
</organism>
<proteinExistence type="predicted"/>
<dbReference type="Pfam" id="PF04526">
    <property type="entry name" value="DUF568"/>
    <property type="match status" value="1"/>
</dbReference>
<evidence type="ECO:0000256" key="3">
    <source>
        <dbReference type="ARBA" id="ARBA00022692"/>
    </source>
</evidence>
<feature type="binding site" description="axial binding residue" evidence="7">
    <location>
        <position position="303"/>
    </location>
    <ligand>
        <name>heme b</name>
        <dbReference type="ChEBI" id="CHEBI:60344"/>
        <label>1</label>
    </ligand>
    <ligandPart>
        <name>Fe</name>
        <dbReference type="ChEBI" id="CHEBI:18248"/>
    </ligandPart>
</feature>
<comment type="subcellular location">
    <subcellularLocation>
        <location evidence="1">Membrane</location>
    </subcellularLocation>
</comment>
<dbReference type="InterPro" id="IPR045265">
    <property type="entry name" value="AIR12_DOMON"/>
</dbReference>
<keyword evidence="6 9" id="KW-0472">Membrane</keyword>
<evidence type="ECO:0000256" key="4">
    <source>
        <dbReference type="ARBA" id="ARBA00022982"/>
    </source>
</evidence>